<keyword evidence="3" id="KW-0328">Glycosyltransferase</keyword>
<comment type="pathway">
    <text evidence="1">Cell wall biogenesis; cell wall polysaccharide biosynthesis.</text>
</comment>
<dbReference type="PANTHER" id="PTHR43179:SF12">
    <property type="entry name" value="GALACTOFURANOSYLTRANSFERASE GLFT2"/>
    <property type="match status" value="1"/>
</dbReference>
<evidence type="ECO:0000313" key="7">
    <source>
        <dbReference type="EMBL" id="UUT34866.1"/>
    </source>
</evidence>
<reference evidence="7" key="1">
    <citation type="submission" date="2022-01" db="EMBL/GenBank/DDBJ databases">
        <title>Microbacterium eymi and Microbacterium rhizovicinus sp. nov., isolated from the rhizospheric soil of Elymus tsukushiensis, a plant native to the Dokdo Islands, Republic of Korea.</title>
        <authorList>
            <person name="Hwang Y.J."/>
        </authorList>
    </citation>
    <scope>NUCLEOTIDE SEQUENCE</scope>
    <source>
        <strain evidence="7">KUDC0405</strain>
    </source>
</reference>
<organism evidence="7 8">
    <name type="scientific">Microbacterium elymi</name>
    <dbReference type="NCBI Taxonomy" id="2909587"/>
    <lineage>
        <taxon>Bacteria</taxon>
        <taxon>Bacillati</taxon>
        <taxon>Actinomycetota</taxon>
        <taxon>Actinomycetes</taxon>
        <taxon>Micrococcales</taxon>
        <taxon>Microbacteriaceae</taxon>
        <taxon>Microbacterium</taxon>
    </lineage>
</organism>
<evidence type="ECO:0000256" key="2">
    <source>
        <dbReference type="ARBA" id="ARBA00006739"/>
    </source>
</evidence>
<comment type="similarity">
    <text evidence="2">Belongs to the glycosyltransferase 2 family.</text>
</comment>
<proteinExistence type="inferred from homology"/>
<dbReference type="Gene3D" id="3.90.550.10">
    <property type="entry name" value="Spore Coat Polysaccharide Biosynthesis Protein SpsA, Chain A"/>
    <property type="match status" value="1"/>
</dbReference>
<keyword evidence="4" id="KW-0808">Transferase</keyword>
<evidence type="ECO:0000259" key="6">
    <source>
        <dbReference type="Pfam" id="PF00535"/>
    </source>
</evidence>
<dbReference type="Pfam" id="PF00535">
    <property type="entry name" value="Glycos_transf_2"/>
    <property type="match status" value="1"/>
</dbReference>
<evidence type="ECO:0000256" key="5">
    <source>
        <dbReference type="SAM" id="MobiDB-lite"/>
    </source>
</evidence>
<dbReference type="PANTHER" id="PTHR43179">
    <property type="entry name" value="RHAMNOSYLTRANSFERASE WBBL"/>
    <property type="match status" value="1"/>
</dbReference>
<dbReference type="NCBIfam" id="TIGR03965">
    <property type="entry name" value="mycofact_glyco"/>
    <property type="match status" value="1"/>
</dbReference>
<sequence>MTRRRTDAAGGRGTDAGAGLPLGTTLTIGTDVWRYAGGRVLVGGAPTRVLRLSSTAARLLGDGGLTASDPASIRLAERLLDSGIAHPDPDRLPPADLDALTVVIPVHGRSAALRRVLAGLHGLRVLVVDDGTAEPAASELRGIVEHAGARCLRLPRNAGPATARNHGLEHVDTPFVAFVDSDVEVTAEALERMLRHFVDPRLALVGPRIAGMPGGTWISRYENARSSVDLGGRAALVRPRSPVSWLSSTCLVARVDALSDGFTDGMRVAEDVDLVWRLDEAGWRIRYEPRVVVAHEHRRTAAAWFGRKFFYGTGAAALADRHPHAIPPAILRPWSAGVVAALCCARWWSIPVAAGISAVAAVRLGRRLGTGPEARMLPLAPGRRRRPVGGDPGLGARAAALVAGGPGRRRGLAPRALADRGGRGRGRGGRAPPPARRPRHRPVHPRPAAR</sequence>
<protein>
    <submittedName>
        <fullName evidence="7">Mycofactocin biosynthesis glycosyltransferase MftF</fullName>
    </submittedName>
</protein>
<evidence type="ECO:0000256" key="1">
    <source>
        <dbReference type="ARBA" id="ARBA00004776"/>
    </source>
</evidence>
<gene>
    <name evidence="7" type="primary">mftF</name>
    <name evidence="7" type="ORF">L2X98_31115</name>
</gene>
<dbReference type="RefSeq" id="WP_259611398.1">
    <property type="nucleotide sequence ID" value="NZ_CP091139.2"/>
</dbReference>
<accession>A0ABY5NIB8</accession>
<dbReference type="SUPFAM" id="SSF53448">
    <property type="entry name" value="Nucleotide-diphospho-sugar transferases"/>
    <property type="match status" value="1"/>
</dbReference>
<dbReference type="InterPro" id="IPR029044">
    <property type="entry name" value="Nucleotide-diphossugar_trans"/>
</dbReference>
<evidence type="ECO:0000256" key="4">
    <source>
        <dbReference type="ARBA" id="ARBA00022679"/>
    </source>
</evidence>
<dbReference type="InterPro" id="IPR023981">
    <property type="entry name" value="MftF"/>
</dbReference>
<dbReference type="EMBL" id="CP091139">
    <property type="protein sequence ID" value="UUT34866.1"/>
    <property type="molecule type" value="Genomic_DNA"/>
</dbReference>
<name>A0ABY5NIB8_9MICO</name>
<feature type="compositionally biased region" description="Basic residues" evidence="5">
    <location>
        <begin position="436"/>
        <end position="450"/>
    </location>
</feature>
<feature type="region of interest" description="Disordered" evidence="5">
    <location>
        <begin position="373"/>
        <end position="393"/>
    </location>
</feature>
<evidence type="ECO:0000256" key="3">
    <source>
        <dbReference type="ARBA" id="ARBA00022676"/>
    </source>
</evidence>
<feature type="region of interest" description="Disordered" evidence="5">
    <location>
        <begin position="405"/>
        <end position="450"/>
    </location>
</feature>
<feature type="domain" description="Glycosyltransferase 2-like" evidence="6">
    <location>
        <begin position="101"/>
        <end position="224"/>
    </location>
</feature>
<keyword evidence="8" id="KW-1185">Reference proteome</keyword>
<evidence type="ECO:0000313" key="8">
    <source>
        <dbReference type="Proteomes" id="UP001054811"/>
    </source>
</evidence>
<dbReference type="InterPro" id="IPR001173">
    <property type="entry name" value="Glyco_trans_2-like"/>
</dbReference>
<dbReference type="Proteomes" id="UP001054811">
    <property type="component" value="Chromosome"/>
</dbReference>